<dbReference type="AlphaFoldDB" id="A0A9N9DE09"/>
<proteinExistence type="predicted"/>
<feature type="region of interest" description="Disordered" evidence="1">
    <location>
        <begin position="134"/>
        <end position="195"/>
    </location>
</feature>
<name>A0A9N9DE09_9GLOM</name>
<feature type="domain" description="F-box/LRR-repeat protein 15-like leucin rich repeat" evidence="2">
    <location>
        <begin position="43"/>
        <end position="128"/>
    </location>
</feature>
<feature type="non-terminal residue" evidence="3">
    <location>
        <position position="1"/>
    </location>
</feature>
<dbReference type="InterPro" id="IPR006553">
    <property type="entry name" value="Leu-rich_rpt_Cys-con_subtyp"/>
</dbReference>
<feature type="compositionally biased region" description="Acidic residues" evidence="1">
    <location>
        <begin position="147"/>
        <end position="156"/>
    </location>
</feature>
<dbReference type="GO" id="GO:0019005">
    <property type="term" value="C:SCF ubiquitin ligase complex"/>
    <property type="evidence" value="ECO:0007669"/>
    <property type="project" value="TreeGrafter"/>
</dbReference>
<dbReference type="SMART" id="SM00367">
    <property type="entry name" value="LRR_CC"/>
    <property type="match status" value="4"/>
</dbReference>
<dbReference type="GO" id="GO:0031146">
    <property type="term" value="P:SCF-dependent proteasomal ubiquitin-dependent protein catabolic process"/>
    <property type="evidence" value="ECO:0007669"/>
    <property type="project" value="TreeGrafter"/>
</dbReference>
<organism evidence="3 4">
    <name type="scientific">Diversispora eburnea</name>
    <dbReference type="NCBI Taxonomy" id="1213867"/>
    <lineage>
        <taxon>Eukaryota</taxon>
        <taxon>Fungi</taxon>
        <taxon>Fungi incertae sedis</taxon>
        <taxon>Mucoromycota</taxon>
        <taxon>Glomeromycotina</taxon>
        <taxon>Glomeromycetes</taxon>
        <taxon>Diversisporales</taxon>
        <taxon>Diversisporaceae</taxon>
        <taxon>Diversispora</taxon>
    </lineage>
</organism>
<dbReference type="SUPFAM" id="SSF52047">
    <property type="entry name" value="RNI-like"/>
    <property type="match status" value="1"/>
</dbReference>
<accession>A0A9N9DE09</accession>
<keyword evidence="4" id="KW-1185">Reference proteome</keyword>
<dbReference type="Pfam" id="PF25372">
    <property type="entry name" value="DUF7885"/>
    <property type="match status" value="1"/>
</dbReference>
<evidence type="ECO:0000313" key="3">
    <source>
        <dbReference type="EMBL" id="CAG8632195.1"/>
    </source>
</evidence>
<evidence type="ECO:0000256" key="1">
    <source>
        <dbReference type="SAM" id="MobiDB-lite"/>
    </source>
</evidence>
<dbReference type="InterPro" id="IPR057207">
    <property type="entry name" value="FBXL15_LRR"/>
</dbReference>
<protein>
    <submittedName>
        <fullName evidence="3">10353_t:CDS:1</fullName>
    </submittedName>
</protein>
<evidence type="ECO:0000259" key="2">
    <source>
        <dbReference type="Pfam" id="PF25372"/>
    </source>
</evidence>
<sequence>ADILIQAHLKIEYLDFAAIMAFRNNSPIVAIIRSSPNLKCFNISGNDIGDEVVEAVANTCHELEYLDLGGCGFITEPSIYNVVRFCSKLQHLELGFCDISDTTVKKIARSCSNLKHLDLDSYKNIKNYNSSNELSDSKFNSATSNDDTSDSDDNTLDSDNNTSDSDDDTSDSDDDILNSDPNVDSQSEDPPPLIPTFTDILDENRFISEFINHITLNSDTEFPAL</sequence>
<dbReference type="Proteomes" id="UP000789706">
    <property type="component" value="Unassembled WGS sequence"/>
</dbReference>
<dbReference type="PANTHER" id="PTHR13318:SF95">
    <property type="entry name" value="F-BOX PROTEIN YLR352W"/>
    <property type="match status" value="1"/>
</dbReference>
<feature type="compositionally biased region" description="Acidic residues" evidence="1">
    <location>
        <begin position="164"/>
        <end position="177"/>
    </location>
</feature>
<gene>
    <name evidence="3" type="ORF">DEBURN_LOCUS10825</name>
</gene>
<dbReference type="OrthoDB" id="550575at2759"/>
<dbReference type="InterPro" id="IPR032675">
    <property type="entry name" value="LRR_dom_sf"/>
</dbReference>
<dbReference type="EMBL" id="CAJVPK010003909">
    <property type="protein sequence ID" value="CAG8632195.1"/>
    <property type="molecule type" value="Genomic_DNA"/>
</dbReference>
<dbReference type="Gene3D" id="3.80.10.10">
    <property type="entry name" value="Ribonuclease Inhibitor"/>
    <property type="match status" value="1"/>
</dbReference>
<comment type="caution">
    <text evidence="3">The sequence shown here is derived from an EMBL/GenBank/DDBJ whole genome shotgun (WGS) entry which is preliminary data.</text>
</comment>
<dbReference type="PANTHER" id="PTHR13318">
    <property type="entry name" value="PARTNER OF PAIRED, ISOFORM B-RELATED"/>
    <property type="match status" value="1"/>
</dbReference>
<reference evidence="3" key="1">
    <citation type="submission" date="2021-06" db="EMBL/GenBank/DDBJ databases">
        <authorList>
            <person name="Kallberg Y."/>
            <person name="Tangrot J."/>
            <person name="Rosling A."/>
        </authorList>
    </citation>
    <scope>NUCLEOTIDE SEQUENCE</scope>
    <source>
        <strain evidence="3">AZ414A</strain>
    </source>
</reference>
<evidence type="ECO:0000313" key="4">
    <source>
        <dbReference type="Proteomes" id="UP000789706"/>
    </source>
</evidence>